<keyword evidence="3" id="KW-0539">Nucleus</keyword>
<dbReference type="GO" id="GO:0006974">
    <property type="term" value="P:DNA damage response"/>
    <property type="evidence" value="ECO:0007669"/>
    <property type="project" value="TreeGrafter"/>
</dbReference>
<proteinExistence type="inferred from homology"/>
<dbReference type="PANTHER" id="PTHR23318:SF0">
    <property type="entry name" value="SERINE_THREONINE-PROTEIN PHOSPHATASE 4 REGULATORY SUBUNIT 3"/>
    <property type="match status" value="1"/>
</dbReference>
<dbReference type="SUPFAM" id="SSF48371">
    <property type="entry name" value="ARM repeat"/>
    <property type="match status" value="1"/>
</dbReference>
<evidence type="ECO:0000313" key="6">
    <source>
        <dbReference type="EMBL" id="MDE45452.1"/>
    </source>
</evidence>
<sequence>MSVASTDAKRRVKLYALNENRQWDDKGTGHVTSCYHEPLDGMSLLVRNESDGSLLLESKIQLDTLYQKQQGTLIVWTESDNYELALSFQEQDGCNEIWEKICQVQGRDPAFDHDQDEEQEEVKVNLVDCELEKLDEILEQINAFSQTTRKKDVLSNEYIENNYIGKLLEIFKQADETQDLPTLHKLYEIFKQLFLFDRPQLLEVMLGDQYLIDIIGVLEYEPPPAKHHKHREFLRDGATFKEVIPFSNQKLVDKIHQTYRVQYLQSSILPSPSIIDDNVYASLTNILFFNKVEIVSMIQEDGEFLQDLFNQISSKETSTERRRELVLFLREYCIFSQTIHQKQRDGFFKTLASLKILSAVEAALASNDQVAMSAAIDIFAYLVEYNPNMTREHVVQQSEGLIESPINGAHILKLVIDNITTDQDPELGIATQLACIVKLILDPEMQDISVGKEAFLEFFYVTCMQSIIEPINDVTIPEVKELKASANDRKTAQLLSIILDLLTFFMEHHHRQLRRYIISTDLLSRIITLMKSRHKFLVLSAIRFCRRLIGKTKIEKEKDKDKENENENGNEHENEKVLDKLLVELIINEDLFSPIISVLKNNNGRYNLLDSAILEMFEYISNEAILPLMNHVLTNFGPFLESIDYVSTFKVMRRRRDALHDEMSDTTLKLDLDDDDFDINDELEPQFKRQRME</sequence>
<dbReference type="Pfam" id="PF04802">
    <property type="entry name" value="PP4R3"/>
    <property type="match status" value="2"/>
</dbReference>
<comment type="similarity">
    <text evidence="2">Belongs to the SMEK family.</text>
</comment>
<evidence type="ECO:0000256" key="1">
    <source>
        <dbReference type="ARBA" id="ARBA00004123"/>
    </source>
</evidence>
<evidence type="ECO:0000259" key="5">
    <source>
        <dbReference type="Pfam" id="PF22972"/>
    </source>
</evidence>
<dbReference type="InterPro" id="IPR006887">
    <property type="entry name" value="P4R3-like_central_dom"/>
</dbReference>
<dbReference type="GO" id="GO:0072542">
    <property type="term" value="F:protein phosphatase activator activity"/>
    <property type="evidence" value="ECO:0007669"/>
    <property type="project" value="TreeGrafter"/>
</dbReference>
<dbReference type="FunFam" id="2.30.29.30:FF:000051">
    <property type="entry name" value="Serine/threonine-protein phosphatase 4 regulatory subunit 3B"/>
    <property type="match status" value="1"/>
</dbReference>
<comment type="subcellular location">
    <subcellularLocation>
        <location evidence="1">Nucleus</location>
    </subcellularLocation>
</comment>
<dbReference type="PANTHER" id="PTHR23318">
    <property type="entry name" value="ATP SYNTHASE GAMMA-RELATED"/>
    <property type="match status" value="1"/>
</dbReference>
<evidence type="ECO:0000256" key="2">
    <source>
        <dbReference type="ARBA" id="ARBA00008809"/>
    </source>
</evidence>
<dbReference type="InterPro" id="IPR055236">
    <property type="entry name" value="EVH1_PP4R3"/>
</dbReference>
<dbReference type="GO" id="GO:0005654">
    <property type="term" value="C:nucleoplasm"/>
    <property type="evidence" value="ECO:0007669"/>
    <property type="project" value="TreeGrafter"/>
</dbReference>
<dbReference type="EMBL" id="GGYP01000681">
    <property type="protein sequence ID" value="MDE45452.1"/>
    <property type="molecule type" value="Transcribed_RNA"/>
</dbReference>
<dbReference type="GO" id="GO:0030289">
    <property type="term" value="C:protein phosphatase 4 complex"/>
    <property type="evidence" value="ECO:0007669"/>
    <property type="project" value="TreeGrafter"/>
</dbReference>
<feature type="domain" description="Serine/threonine-protein phosphatase 4 regulatory subunit 3-like central" evidence="4">
    <location>
        <begin position="579"/>
        <end position="655"/>
    </location>
</feature>
<name>A0A6G1S666_9ACAR</name>
<evidence type="ECO:0000256" key="3">
    <source>
        <dbReference type="ARBA" id="ARBA00023242"/>
    </source>
</evidence>
<feature type="domain" description="Serine/threonine-protein phosphatase 4 regulatory subunit 3-like central" evidence="4">
    <location>
        <begin position="136"/>
        <end position="550"/>
    </location>
</feature>
<dbReference type="Pfam" id="PF22972">
    <property type="entry name" value="EVH1_PP4R3"/>
    <property type="match status" value="1"/>
</dbReference>
<protein>
    <submittedName>
        <fullName evidence="6">Serine/threonine-protein phosphatase 4 regulatory subunit 3A</fullName>
    </submittedName>
</protein>
<dbReference type="InterPro" id="IPR051137">
    <property type="entry name" value="PP4R3-like"/>
</dbReference>
<dbReference type="SUPFAM" id="SSF50729">
    <property type="entry name" value="PH domain-like"/>
    <property type="match status" value="1"/>
</dbReference>
<feature type="domain" description="PP4R3 EVH1-like" evidence="5">
    <location>
        <begin position="10"/>
        <end position="105"/>
    </location>
</feature>
<accession>A0A6G1S666</accession>
<dbReference type="AlphaFoldDB" id="A0A6G1S666"/>
<organism evidence="6">
    <name type="scientific">Aceria tosichella</name>
    <name type="common">wheat curl mite</name>
    <dbReference type="NCBI Taxonomy" id="561515"/>
    <lineage>
        <taxon>Eukaryota</taxon>
        <taxon>Metazoa</taxon>
        <taxon>Ecdysozoa</taxon>
        <taxon>Arthropoda</taxon>
        <taxon>Chelicerata</taxon>
        <taxon>Arachnida</taxon>
        <taxon>Acari</taxon>
        <taxon>Acariformes</taxon>
        <taxon>Trombidiformes</taxon>
        <taxon>Prostigmata</taxon>
        <taxon>Eupodina</taxon>
        <taxon>Eriophyoidea</taxon>
        <taxon>Eriophyidae</taxon>
        <taxon>Eriophyinae</taxon>
        <taxon>Aceriini</taxon>
        <taxon>Aceria</taxon>
    </lineage>
</organism>
<evidence type="ECO:0000259" key="4">
    <source>
        <dbReference type="Pfam" id="PF04802"/>
    </source>
</evidence>
<dbReference type="InterPro" id="IPR011993">
    <property type="entry name" value="PH-like_dom_sf"/>
</dbReference>
<dbReference type="InterPro" id="IPR016024">
    <property type="entry name" value="ARM-type_fold"/>
</dbReference>
<dbReference type="Gene3D" id="2.30.29.30">
    <property type="entry name" value="Pleckstrin-homology domain (PH domain)/Phosphotyrosine-binding domain (PTB)"/>
    <property type="match status" value="1"/>
</dbReference>
<gene>
    <name evidence="6" type="primary">SMEK1_0</name>
    <name evidence="6" type="ORF">g.8467</name>
</gene>
<reference evidence="6" key="1">
    <citation type="submission" date="2018-10" db="EMBL/GenBank/DDBJ databases">
        <title>Transcriptome assembly of Aceria tosichella (Wheat curl mite) Type 2.</title>
        <authorList>
            <person name="Scully E.D."/>
            <person name="Geib S.M."/>
            <person name="Palmer N.A."/>
            <person name="Gupta A.K."/>
            <person name="Sarath G."/>
            <person name="Tatineni S."/>
        </authorList>
    </citation>
    <scope>NUCLEOTIDE SEQUENCE</scope>
    <source>
        <strain evidence="6">LincolnNE</strain>
    </source>
</reference>